<dbReference type="InterPro" id="IPR027417">
    <property type="entry name" value="P-loop_NTPase"/>
</dbReference>
<dbReference type="Gene3D" id="3.40.50.300">
    <property type="entry name" value="P-loop containing nucleotide triphosphate hydrolases"/>
    <property type="match status" value="1"/>
</dbReference>
<dbReference type="InterPro" id="IPR047854">
    <property type="entry name" value="RFC_lid"/>
</dbReference>
<proteinExistence type="inferred from homology"/>
<dbReference type="GO" id="GO:0005524">
    <property type="term" value="F:ATP binding"/>
    <property type="evidence" value="ECO:0007669"/>
    <property type="project" value="UniProtKB-KW"/>
</dbReference>
<accession>A0A086K2S2</accession>
<dbReference type="GO" id="GO:0006261">
    <property type="term" value="P:DNA-templated DNA replication"/>
    <property type="evidence" value="ECO:0007669"/>
    <property type="project" value="TreeGrafter"/>
</dbReference>
<dbReference type="GO" id="GO:0006281">
    <property type="term" value="P:DNA repair"/>
    <property type="evidence" value="ECO:0007669"/>
    <property type="project" value="TreeGrafter"/>
</dbReference>
<comment type="similarity">
    <text evidence="1">Belongs to the activator 1 small subunits family.</text>
</comment>
<dbReference type="PANTHER" id="PTHR11669">
    <property type="entry name" value="REPLICATION FACTOR C / DNA POLYMERASE III GAMMA-TAU SUBUNIT"/>
    <property type="match status" value="1"/>
</dbReference>
<dbReference type="EMBL" id="AEYH02002466">
    <property type="protein sequence ID" value="KFG38690.1"/>
    <property type="molecule type" value="Genomic_DNA"/>
</dbReference>
<evidence type="ECO:0000256" key="3">
    <source>
        <dbReference type="ARBA" id="ARBA00022741"/>
    </source>
</evidence>
<name>A0A086K2S2_TOXGO</name>
<organism evidence="5 6">
    <name type="scientific">Toxoplasma gondii FOU</name>
    <dbReference type="NCBI Taxonomy" id="943167"/>
    <lineage>
        <taxon>Eukaryota</taxon>
        <taxon>Sar</taxon>
        <taxon>Alveolata</taxon>
        <taxon>Apicomplexa</taxon>
        <taxon>Conoidasida</taxon>
        <taxon>Coccidia</taxon>
        <taxon>Eucoccidiorida</taxon>
        <taxon>Eimeriorina</taxon>
        <taxon>Sarcocystidae</taxon>
        <taxon>Toxoplasma</taxon>
    </lineage>
</organism>
<protein>
    <submittedName>
        <fullName evidence="5">Putative replication factor C subunit 4</fullName>
        <ecNumber evidence="5">2.7.7.7</ecNumber>
    </submittedName>
</protein>
<dbReference type="VEuPathDB" id="ToxoDB:TGFOU_210960B"/>
<dbReference type="PANTHER" id="PTHR11669:SF5">
    <property type="entry name" value="REPLICATION FACTOR C SUBUNIT 2"/>
    <property type="match status" value="1"/>
</dbReference>
<keyword evidence="5" id="KW-0808">Transferase</keyword>
<comment type="caution">
    <text evidence="5">The sequence shown here is derived from an EMBL/GenBank/DDBJ whole genome shotgun (WGS) entry which is preliminary data.</text>
</comment>
<dbReference type="GO" id="GO:0003887">
    <property type="term" value="F:DNA-directed DNA polymerase activity"/>
    <property type="evidence" value="ECO:0007669"/>
    <property type="project" value="UniProtKB-EC"/>
</dbReference>
<evidence type="ECO:0000313" key="5">
    <source>
        <dbReference type="EMBL" id="KFG38690.1"/>
    </source>
</evidence>
<dbReference type="AlphaFoldDB" id="A0A086K2S2"/>
<feature type="non-terminal residue" evidence="5">
    <location>
        <position position="207"/>
    </location>
</feature>
<keyword evidence="4" id="KW-0067">ATP-binding</keyword>
<keyword evidence="2" id="KW-0235">DNA replication</keyword>
<dbReference type="Proteomes" id="UP000028838">
    <property type="component" value="Unassembled WGS sequence"/>
</dbReference>
<dbReference type="EC" id="2.7.7.7" evidence="5"/>
<evidence type="ECO:0000313" key="6">
    <source>
        <dbReference type="Proteomes" id="UP000028838"/>
    </source>
</evidence>
<evidence type="ECO:0000256" key="1">
    <source>
        <dbReference type="ARBA" id="ARBA00005378"/>
    </source>
</evidence>
<evidence type="ECO:0000256" key="2">
    <source>
        <dbReference type="ARBA" id="ARBA00022705"/>
    </source>
</evidence>
<dbReference type="InterPro" id="IPR050238">
    <property type="entry name" value="DNA_Rep/Repair_Clamp_Loader"/>
</dbReference>
<dbReference type="GO" id="GO:0005634">
    <property type="term" value="C:nucleus"/>
    <property type="evidence" value="ECO:0007669"/>
    <property type="project" value="TreeGrafter"/>
</dbReference>
<keyword evidence="3" id="KW-0547">Nucleotide-binding</keyword>
<evidence type="ECO:0000256" key="4">
    <source>
        <dbReference type="ARBA" id="ARBA00022840"/>
    </source>
</evidence>
<dbReference type="SUPFAM" id="SSF52540">
    <property type="entry name" value="P-loop containing nucleoside triphosphate hydrolases"/>
    <property type="match status" value="1"/>
</dbReference>
<dbReference type="FunFam" id="1.10.8.60:FF:000012">
    <property type="entry name" value="Replication factor C subunit 4"/>
    <property type="match status" value="1"/>
</dbReference>
<gene>
    <name evidence="5" type="ORF">TGFOU_210960B</name>
</gene>
<keyword evidence="5" id="KW-0548">Nucleotidyltransferase</keyword>
<dbReference type="GO" id="GO:0003689">
    <property type="term" value="F:DNA clamp loader activity"/>
    <property type="evidence" value="ECO:0007669"/>
    <property type="project" value="TreeGrafter"/>
</dbReference>
<dbReference type="CDD" id="cd18140">
    <property type="entry name" value="HLD_clamp_RFC"/>
    <property type="match status" value="1"/>
</dbReference>
<reference evidence="5 6" key="1">
    <citation type="submission" date="2014-07" db="EMBL/GenBank/DDBJ databases">
        <authorList>
            <person name="Sibley D."/>
            <person name="Venepally P."/>
            <person name="Karamycheva S."/>
            <person name="Hadjithomas M."/>
            <person name="Khan A."/>
            <person name="Brunk B."/>
            <person name="Roos D."/>
            <person name="Caler E."/>
            <person name="Lorenzi H."/>
        </authorList>
    </citation>
    <scope>NUCLEOTIDE SEQUENCE [LARGE SCALE GENOMIC DNA]</scope>
    <source>
        <strain evidence="5 6">FOU</strain>
    </source>
</reference>
<sequence>MLFCKRMQKSILISMHCGSRAILARRLFFLSFLGTWTKKKEQLLCVTFYRDCSCIRRGPVKESRETEGDRVFRALPLPQALRRIMEQFSDTTRFALACNSSASVIEPLQSRCAILRFRKLDDSQLVRRLRQVCAMEALQVTDDGIEAIVFCADGDMRSALNNLQSTVSAFGVVNRENVEKVRLRTESSWRLVTIPSNLVGRCVHISM</sequence>
<dbReference type="GO" id="GO:0005663">
    <property type="term" value="C:DNA replication factor C complex"/>
    <property type="evidence" value="ECO:0007669"/>
    <property type="project" value="TreeGrafter"/>
</dbReference>
<dbReference type="Gene3D" id="1.10.8.60">
    <property type="match status" value="1"/>
</dbReference>